<dbReference type="AlphaFoldDB" id="A0A7R8VCC9"/>
<evidence type="ECO:0000256" key="1">
    <source>
        <dbReference type="SAM" id="MobiDB-lite"/>
    </source>
</evidence>
<sequence length="118" mass="13248">MYSFEGEFRRKPQQNLAGASRKHEREELLQRVQIERYKREQDEERTQTHTYTGTHDGLSASRGGLVELRSRVLVKPALGRGQGRSLLIATDYLPGHPYPAGGPTTPSLMRLWISAGGS</sequence>
<feature type="compositionally biased region" description="Basic and acidic residues" evidence="1">
    <location>
        <begin position="1"/>
        <end position="10"/>
    </location>
</feature>
<reference evidence="2" key="1">
    <citation type="submission" date="2020-11" db="EMBL/GenBank/DDBJ databases">
        <authorList>
            <person name="Tran Van P."/>
        </authorList>
    </citation>
    <scope>NUCLEOTIDE SEQUENCE</scope>
</reference>
<feature type="region of interest" description="Disordered" evidence="1">
    <location>
        <begin position="1"/>
        <end position="62"/>
    </location>
</feature>
<name>A0A7R8VCC9_TIMDO</name>
<protein>
    <submittedName>
        <fullName evidence="2">Uncharacterized protein</fullName>
    </submittedName>
</protein>
<dbReference type="EMBL" id="OA564899">
    <property type="protein sequence ID" value="CAD7195810.1"/>
    <property type="molecule type" value="Genomic_DNA"/>
</dbReference>
<evidence type="ECO:0000313" key="2">
    <source>
        <dbReference type="EMBL" id="CAD7195810.1"/>
    </source>
</evidence>
<organism evidence="2">
    <name type="scientific">Timema douglasi</name>
    <name type="common">Walking stick</name>
    <dbReference type="NCBI Taxonomy" id="61478"/>
    <lineage>
        <taxon>Eukaryota</taxon>
        <taxon>Metazoa</taxon>
        <taxon>Ecdysozoa</taxon>
        <taxon>Arthropoda</taxon>
        <taxon>Hexapoda</taxon>
        <taxon>Insecta</taxon>
        <taxon>Pterygota</taxon>
        <taxon>Neoptera</taxon>
        <taxon>Polyneoptera</taxon>
        <taxon>Phasmatodea</taxon>
        <taxon>Timematodea</taxon>
        <taxon>Timematoidea</taxon>
        <taxon>Timematidae</taxon>
        <taxon>Timema</taxon>
    </lineage>
</organism>
<proteinExistence type="predicted"/>
<accession>A0A7R8VCC9</accession>
<feature type="compositionally biased region" description="Basic and acidic residues" evidence="1">
    <location>
        <begin position="21"/>
        <end position="47"/>
    </location>
</feature>
<gene>
    <name evidence="2" type="ORF">TDIB3V08_LOCUS2184</name>
</gene>